<dbReference type="GO" id="GO:0030288">
    <property type="term" value="C:outer membrane-bounded periplasmic space"/>
    <property type="evidence" value="ECO:0007669"/>
    <property type="project" value="TreeGrafter"/>
</dbReference>
<evidence type="ECO:0000259" key="21">
    <source>
        <dbReference type="Pfam" id="PF00912"/>
    </source>
</evidence>
<evidence type="ECO:0000256" key="6">
    <source>
        <dbReference type="ARBA" id="ARBA00022670"/>
    </source>
</evidence>
<protein>
    <submittedName>
        <fullName evidence="22">Penicillin-binding protein</fullName>
    </submittedName>
</protein>
<dbReference type="RefSeq" id="WP_129490433.1">
    <property type="nucleotide sequence ID" value="NZ_SBAP01000003.1"/>
</dbReference>
<gene>
    <name evidence="22" type="ORF">EPT53_01475</name>
</gene>
<evidence type="ECO:0000313" key="22">
    <source>
        <dbReference type="EMBL" id="RXZ71146.1"/>
    </source>
</evidence>
<dbReference type="InterPro" id="IPR050396">
    <property type="entry name" value="Glycosyltr_51/Transpeptidase"/>
</dbReference>
<evidence type="ECO:0000256" key="11">
    <source>
        <dbReference type="ARBA" id="ARBA00022984"/>
    </source>
</evidence>
<dbReference type="FunFam" id="1.10.3810.10:FF:000001">
    <property type="entry name" value="Penicillin-binding protein 1A"/>
    <property type="match status" value="1"/>
</dbReference>
<dbReference type="InterPro" id="IPR001460">
    <property type="entry name" value="PCN-bd_Tpept"/>
</dbReference>
<evidence type="ECO:0000256" key="12">
    <source>
        <dbReference type="ARBA" id="ARBA00023136"/>
    </source>
</evidence>
<dbReference type="SUPFAM" id="SSF53955">
    <property type="entry name" value="Lysozyme-like"/>
    <property type="match status" value="1"/>
</dbReference>
<dbReference type="PANTHER" id="PTHR32282:SF11">
    <property type="entry name" value="PENICILLIN-BINDING PROTEIN 1B"/>
    <property type="match status" value="1"/>
</dbReference>
<comment type="catalytic activity">
    <reaction evidence="15">
        <text>Preferential cleavage: (Ac)2-L-Lys-D-Ala-|-D-Ala. Also transpeptidation of peptidyl-alanyl moieties that are N-acyl substituents of D-alanine.</text>
        <dbReference type="EC" id="3.4.16.4"/>
    </reaction>
</comment>
<evidence type="ECO:0000256" key="14">
    <source>
        <dbReference type="ARBA" id="ARBA00023316"/>
    </source>
</evidence>
<keyword evidence="5" id="KW-0121">Carboxypeptidase</keyword>
<keyword evidence="9" id="KW-0378">Hydrolase</keyword>
<feature type="domain" description="Glycosyl transferase family 51" evidence="21">
    <location>
        <begin position="57"/>
        <end position="231"/>
    </location>
</feature>
<evidence type="ECO:0000256" key="9">
    <source>
        <dbReference type="ARBA" id="ARBA00022801"/>
    </source>
</evidence>
<dbReference type="NCBIfam" id="TIGR02074">
    <property type="entry name" value="PBP_1a_fam"/>
    <property type="match status" value="1"/>
</dbReference>
<evidence type="ECO:0000256" key="18">
    <source>
        <dbReference type="SAM" id="MobiDB-lite"/>
    </source>
</evidence>
<comment type="catalytic activity">
    <reaction evidence="16">
        <text>[GlcNAc-(1-&gt;4)-Mur2Ac(oyl-L-Ala-gamma-D-Glu-L-Lys-D-Ala-D-Ala)](n)-di-trans,octa-cis-undecaprenyl diphosphate + beta-D-GlcNAc-(1-&gt;4)-Mur2Ac(oyl-L-Ala-gamma-D-Glu-L-Lys-D-Ala-D-Ala)-di-trans,octa-cis-undecaprenyl diphosphate = [GlcNAc-(1-&gt;4)-Mur2Ac(oyl-L-Ala-gamma-D-Glu-L-Lys-D-Ala-D-Ala)](n+1)-di-trans,octa-cis-undecaprenyl diphosphate + di-trans,octa-cis-undecaprenyl diphosphate + H(+)</text>
        <dbReference type="Rhea" id="RHEA:23708"/>
        <dbReference type="Rhea" id="RHEA-COMP:9602"/>
        <dbReference type="Rhea" id="RHEA-COMP:9603"/>
        <dbReference type="ChEBI" id="CHEBI:15378"/>
        <dbReference type="ChEBI" id="CHEBI:58405"/>
        <dbReference type="ChEBI" id="CHEBI:60033"/>
        <dbReference type="ChEBI" id="CHEBI:78435"/>
        <dbReference type="EC" id="2.4.99.28"/>
    </reaction>
</comment>
<feature type="coiled-coil region" evidence="17">
    <location>
        <begin position="214"/>
        <end position="248"/>
    </location>
</feature>
<dbReference type="GO" id="GO:0005886">
    <property type="term" value="C:plasma membrane"/>
    <property type="evidence" value="ECO:0007669"/>
    <property type="project" value="UniProtKB-SubCell"/>
</dbReference>
<evidence type="ECO:0000256" key="10">
    <source>
        <dbReference type="ARBA" id="ARBA00022960"/>
    </source>
</evidence>
<organism evidence="22 23">
    <name type="scientific">Fusobacterium necrophorum</name>
    <dbReference type="NCBI Taxonomy" id="859"/>
    <lineage>
        <taxon>Bacteria</taxon>
        <taxon>Fusobacteriati</taxon>
        <taxon>Fusobacteriota</taxon>
        <taxon>Fusobacteriia</taxon>
        <taxon>Fusobacteriales</taxon>
        <taxon>Fusobacteriaceae</taxon>
        <taxon>Fusobacterium</taxon>
    </lineage>
</organism>
<dbReference type="InterPro" id="IPR023346">
    <property type="entry name" value="Lysozyme-like_dom_sf"/>
</dbReference>
<dbReference type="InterPro" id="IPR012338">
    <property type="entry name" value="Beta-lactam/transpept-like"/>
</dbReference>
<dbReference type="Pfam" id="PF00905">
    <property type="entry name" value="Transpeptidase"/>
    <property type="match status" value="1"/>
</dbReference>
<evidence type="ECO:0000256" key="5">
    <source>
        <dbReference type="ARBA" id="ARBA00022645"/>
    </source>
</evidence>
<evidence type="ECO:0000256" key="19">
    <source>
        <dbReference type="SAM" id="Phobius"/>
    </source>
</evidence>
<comment type="similarity">
    <text evidence="3">In the N-terminal section; belongs to the glycosyltransferase 51 family.</text>
</comment>
<evidence type="ECO:0000256" key="2">
    <source>
        <dbReference type="ARBA" id="ARBA00007090"/>
    </source>
</evidence>
<evidence type="ECO:0000256" key="1">
    <source>
        <dbReference type="ARBA" id="ARBA00004236"/>
    </source>
</evidence>
<dbReference type="Gene3D" id="3.40.710.10">
    <property type="entry name" value="DD-peptidase/beta-lactamase superfamily"/>
    <property type="match status" value="1"/>
</dbReference>
<dbReference type="EMBL" id="SBAP01000003">
    <property type="protein sequence ID" value="RXZ71146.1"/>
    <property type="molecule type" value="Genomic_DNA"/>
</dbReference>
<reference evidence="22 23" key="1">
    <citation type="submission" date="2019-01" db="EMBL/GenBank/DDBJ databases">
        <title>Fusobacterium necrophorum Isolated From the Uterus of Dairy Cows.</title>
        <authorList>
            <person name="Francis A.M."/>
        </authorList>
    </citation>
    <scope>NUCLEOTIDE SEQUENCE [LARGE SCALE GENOMIC DNA]</scope>
    <source>
        <strain evidence="22 23">KG35</strain>
    </source>
</reference>
<keyword evidence="11" id="KW-0573">Peptidoglycan synthesis</keyword>
<dbReference type="InterPro" id="IPR036950">
    <property type="entry name" value="PBP_transglycosylase"/>
</dbReference>
<evidence type="ECO:0000256" key="17">
    <source>
        <dbReference type="SAM" id="Coils"/>
    </source>
</evidence>
<keyword evidence="10" id="KW-0133">Cell shape</keyword>
<evidence type="ECO:0000313" key="23">
    <source>
        <dbReference type="Proteomes" id="UP000289216"/>
    </source>
</evidence>
<evidence type="ECO:0000256" key="3">
    <source>
        <dbReference type="ARBA" id="ARBA00007739"/>
    </source>
</evidence>
<keyword evidence="12 19" id="KW-0472">Membrane</keyword>
<evidence type="ECO:0000256" key="4">
    <source>
        <dbReference type="ARBA" id="ARBA00022475"/>
    </source>
</evidence>
<sequence>MKKIIKYIFLLACLGAVGIGILIFGIIMKYKMELPDVQELVENYEVSAPSVIYDRNGEVVDTLYQEARDNVSLEEVPEYSKQAFLAIEDKRFYEHHGIDPRGLLRALFVNLRSGHARQGASSITQQLAKNAFLTMDRTLSRKIKELIITIEIERVYTKEEILEKYLNEIYFGSGAYGLKTAAKQFFHKDIEDINLAEAAMLAGIPNRPEGYNPRRKLDNAVKRMNIVLAEMREDGRITEEEYQEALTQKFISEQEAGPKEKTNKKVTIIYPRKDTRHYENPEFTKLVEDFLLKKFDANTVYNKGLKIYSTLDVAMQKTARETFHQYPLLKARKGLNGAMVTIDPFSGQIITMVGGKDFKIGNFNRAIMAKRQFGSSFKPFVYFAALLNGFESNSVLEDSAVHYGKWSPKNANGIFSDTNTTLVNALDKSINSVSVKLLAAVGVPKFRDMMKQVDPKLDIPDNLTAALGTAEGSPLQLAIDYAMFVNGGYLVSPIIITSIEDKHGNLLYEVIPRKDKIFESQDTSIITYMLKSSVQSGTSARARVITKTGAPMEQGGKTGTTNSARTVWYAGITPEYVTTAYLGYDNNRAMPGLGGGNAVAPLYHNYYQEIVNKGLYLPGKFSFMEDHIKNGELVVQKLDILTGLLSSEGREFVVRRGHTVVENDYKYLNGISSIFYGNPSSPEDVEKEKPEEREEENSVEEQDRLFEKLLGE</sequence>
<dbReference type="GO" id="GO:0008360">
    <property type="term" value="P:regulation of cell shape"/>
    <property type="evidence" value="ECO:0007669"/>
    <property type="project" value="UniProtKB-KW"/>
</dbReference>
<proteinExistence type="inferred from homology"/>
<dbReference type="GO" id="GO:0009252">
    <property type="term" value="P:peptidoglycan biosynthetic process"/>
    <property type="evidence" value="ECO:0007669"/>
    <property type="project" value="UniProtKB-KW"/>
</dbReference>
<dbReference type="GO" id="GO:0071555">
    <property type="term" value="P:cell wall organization"/>
    <property type="evidence" value="ECO:0007669"/>
    <property type="project" value="UniProtKB-KW"/>
</dbReference>
<dbReference type="GO" id="GO:0006508">
    <property type="term" value="P:proteolysis"/>
    <property type="evidence" value="ECO:0007669"/>
    <property type="project" value="UniProtKB-KW"/>
</dbReference>
<evidence type="ECO:0000256" key="15">
    <source>
        <dbReference type="ARBA" id="ARBA00034000"/>
    </source>
</evidence>
<dbReference type="Proteomes" id="UP000289216">
    <property type="component" value="Unassembled WGS sequence"/>
</dbReference>
<dbReference type="SUPFAM" id="SSF56601">
    <property type="entry name" value="beta-lactamase/transpeptidase-like"/>
    <property type="match status" value="1"/>
</dbReference>
<keyword evidence="7" id="KW-0328">Glycosyltransferase</keyword>
<keyword evidence="14" id="KW-0961">Cell wall biogenesis/degradation</keyword>
<dbReference type="InterPro" id="IPR001264">
    <property type="entry name" value="Glyco_trans_51"/>
</dbReference>
<feature type="region of interest" description="Disordered" evidence="18">
    <location>
        <begin position="677"/>
        <end position="703"/>
    </location>
</feature>
<keyword evidence="8" id="KW-0808">Transferase</keyword>
<dbReference type="GO" id="GO:0008658">
    <property type="term" value="F:penicillin binding"/>
    <property type="evidence" value="ECO:0007669"/>
    <property type="project" value="InterPro"/>
</dbReference>
<keyword evidence="19" id="KW-1133">Transmembrane helix</keyword>
<dbReference type="PANTHER" id="PTHR32282">
    <property type="entry name" value="BINDING PROTEIN TRANSPEPTIDASE, PUTATIVE-RELATED"/>
    <property type="match status" value="1"/>
</dbReference>
<evidence type="ECO:0000256" key="8">
    <source>
        <dbReference type="ARBA" id="ARBA00022679"/>
    </source>
</evidence>
<dbReference type="GO" id="GO:0009002">
    <property type="term" value="F:serine-type D-Ala-D-Ala carboxypeptidase activity"/>
    <property type="evidence" value="ECO:0007669"/>
    <property type="project" value="UniProtKB-EC"/>
</dbReference>
<evidence type="ECO:0000256" key="13">
    <source>
        <dbReference type="ARBA" id="ARBA00023268"/>
    </source>
</evidence>
<evidence type="ECO:0000256" key="7">
    <source>
        <dbReference type="ARBA" id="ARBA00022676"/>
    </source>
</evidence>
<dbReference type="Pfam" id="PF00912">
    <property type="entry name" value="Transgly"/>
    <property type="match status" value="1"/>
</dbReference>
<keyword evidence="4" id="KW-1003">Cell membrane</keyword>
<feature type="domain" description="Penicillin-binding protein transpeptidase" evidence="20">
    <location>
        <begin position="337"/>
        <end position="587"/>
    </location>
</feature>
<keyword evidence="13" id="KW-0511">Multifunctional enzyme</keyword>
<dbReference type="Gene3D" id="1.10.3810.10">
    <property type="entry name" value="Biosynthetic peptidoglycan transglycosylase-like"/>
    <property type="match status" value="1"/>
</dbReference>
<keyword evidence="19" id="KW-0812">Transmembrane</keyword>
<comment type="similarity">
    <text evidence="2">In the C-terminal section; belongs to the transpeptidase family.</text>
</comment>
<keyword evidence="6" id="KW-0645">Protease</keyword>
<name>A0A4V1QXX2_9FUSO</name>
<keyword evidence="17" id="KW-0175">Coiled coil</keyword>
<dbReference type="AlphaFoldDB" id="A0A4V1QXX2"/>
<evidence type="ECO:0000256" key="16">
    <source>
        <dbReference type="ARBA" id="ARBA00049902"/>
    </source>
</evidence>
<dbReference type="GO" id="GO:0008955">
    <property type="term" value="F:peptidoglycan glycosyltransferase activity"/>
    <property type="evidence" value="ECO:0007669"/>
    <property type="project" value="UniProtKB-EC"/>
</dbReference>
<comment type="subcellular location">
    <subcellularLocation>
        <location evidence="1">Cell membrane</location>
    </subcellularLocation>
</comment>
<evidence type="ECO:0000259" key="20">
    <source>
        <dbReference type="Pfam" id="PF00905"/>
    </source>
</evidence>
<accession>A0A4V1QXX2</accession>
<comment type="caution">
    <text evidence="22">The sequence shown here is derived from an EMBL/GenBank/DDBJ whole genome shotgun (WGS) entry which is preliminary data.</text>
</comment>
<feature type="transmembrane region" description="Helical" evidence="19">
    <location>
        <begin position="7"/>
        <end position="28"/>
    </location>
</feature>